<proteinExistence type="predicted"/>
<protein>
    <submittedName>
        <fullName evidence="1">Uncharacterized protein</fullName>
    </submittedName>
</protein>
<accession>A0A6C0H3F9</accession>
<evidence type="ECO:0000313" key="1">
    <source>
        <dbReference type="EMBL" id="QHT74920.1"/>
    </source>
</evidence>
<dbReference type="AlphaFoldDB" id="A0A6C0H3F9"/>
<reference evidence="1" key="1">
    <citation type="journal article" date="2020" name="Nature">
        <title>Giant virus diversity and host interactions through global metagenomics.</title>
        <authorList>
            <person name="Schulz F."/>
            <person name="Roux S."/>
            <person name="Paez-Espino D."/>
            <person name="Jungbluth S."/>
            <person name="Walsh D.A."/>
            <person name="Denef V.J."/>
            <person name="McMahon K.D."/>
            <person name="Konstantinidis K.T."/>
            <person name="Eloe-Fadrosh E.A."/>
            <person name="Kyrpides N.C."/>
            <person name="Woyke T."/>
        </authorList>
    </citation>
    <scope>NUCLEOTIDE SEQUENCE</scope>
    <source>
        <strain evidence="1">GVMAG-M-3300023179-62</strain>
    </source>
</reference>
<dbReference type="EMBL" id="MN739859">
    <property type="protein sequence ID" value="QHT74920.1"/>
    <property type="molecule type" value="Genomic_DNA"/>
</dbReference>
<sequence length="86" mass="10209">MSCIIYEINVTTGQSKAVVCLKKHTEMNVWIKEHGSKEKVYEIWKGLERHSSWCWKEKKGRWGKMATPIKKKQVIEDDWGVLFQKK</sequence>
<name>A0A6C0H3F9_9ZZZZ</name>
<organism evidence="1">
    <name type="scientific">viral metagenome</name>
    <dbReference type="NCBI Taxonomy" id="1070528"/>
    <lineage>
        <taxon>unclassified sequences</taxon>
        <taxon>metagenomes</taxon>
        <taxon>organismal metagenomes</taxon>
    </lineage>
</organism>